<dbReference type="AlphaFoldDB" id="A0A841EJ79"/>
<reference evidence="3 4" key="1">
    <citation type="submission" date="2020-08" db="EMBL/GenBank/DDBJ databases">
        <title>Sequencing the genomes of 1000 actinobacteria strains.</title>
        <authorList>
            <person name="Klenk H.-P."/>
        </authorList>
    </citation>
    <scope>NUCLEOTIDE SEQUENCE [LARGE SCALE GENOMIC DNA]</scope>
    <source>
        <strain evidence="3 4">DSM 44593</strain>
    </source>
</reference>
<gene>
    <name evidence="3" type="ORF">HNR25_003222</name>
</gene>
<proteinExistence type="predicted"/>
<dbReference type="Proteomes" id="UP000578077">
    <property type="component" value="Unassembled WGS sequence"/>
</dbReference>
<feature type="domain" description="Histone acetyltransferase Rv0428c-like SH3" evidence="2">
    <location>
        <begin position="15"/>
        <end position="64"/>
    </location>
</feature>
<protein>
    <recommendedName>
        <fullName evidence="2">Histone acetyltransferase Rv0428c-like SH3 domain-containing protein</fullName>
    </recommendedName>
</protein>
<keyword evidence="4" id="KW-1185">Reference proteome</keyword>
<feature type="region of interest" description="Disordered" evidence="1">
    <location>
        <begin position="58"/>
        <end position="87"/>
    </location>
</feature>
<dbReference type="InterPro" id="IPR056934">
    <property type="entry name" value="SH3_Rv0428c"/>
</dbReference>
<dbReference type="Pfam" id="PF24551">
    <property type="entry name" value="SH3_Rv0428c"/>
    <property type="match status" value="1"/>
</dbReference>
<organism evidence="3 4">
    <name type="scientific">Streptomonospora salina</name>
    <dbReference type="NCBI Taxonomy" id="104205"/>
    <lineage>
        <taxon>Bacteria</taxon>
        <taxon>Bacillati</taxon>
        <taxon>Actinomycetota</taxon>
        <taxon>Actinomycetes</taxon>
        <taxon>Streptosporangiales</taxon>
        <taxon>Nocardiopsidaceae</taxon>
        <taxon>Streptomonospora</taxon>
    </lineage>
</organism>
<dbReference type="EMBL" id="JACHLY010000001">
    <property type="protein sequence ID" value="MBB5999471.1"/>
    <property type="molecule type" value="Genomic_DNA"/>
</dbReference>
<comment type="caution">
    <text evidence="3">The sequence shown here is derived from an EMBL/GenBank/DDBJ whole genome shotgun (WGS) entry which is preliminary data.</text>
</comment>
<evidence type="ECO:0000313" key="3">
    <source>
        <dbReference type="EMBL" id="MBB5999471.1"/>
    </source>
</evidence>
<evidence type="ECO:0000256" key="1">
    <source>
        <dbReference type="SAM" id="MobiDB-lite"/>
    </source>
</evidence>
<dbReference type="RefSeq" id="WP_425579740.1">
    <property type="nucleotide sequence ID" value="NZ_BAABKT010000039.1"/>
</dbReference>
<evidence type="ECO:0000259" key="2">
    <source>
        <dbReference type="Pfam" id="PF24551"/>
    </source>
</evidence>
<evidence type="ECO:0000313" key="4">
    <source>
        <dbReference type="Proteomes" id="UP000578077"/>
    </source>
</evidence>
<name>A0A841EJ79_9ACTN</name>
<sequence length="87" mass="9454">MDSAPRLSAELTPHDVGRRANVRLRLPGGGFQDIVGVLESWQDGLLRLRRRDGSVTEVTADDVAGSRIVPQQPPTRRRGSGRPPTDG</sequence>
<accession>A0A841EJ79</accession>